<evidence type="ECO:0000256" key="4">
    <source>
        <dbReference type="ARBA" id="ARBA00022475"/>
    </source>
</evidence>
<dbReference type="Proteomes" id="UP001597425">
    <property type="component" value="Unassembled WGS sequence"/>
</dbReference>
<feature type="transmembrane region" description="Helical" evidence="8">
    <location>
        <begin position="135"/>
        <end position="157"/>
    </location>
</feature>
<feature type="domain" description="Major facilitator superfamily (MFS) profile" evidence="9">
    <location>
        <begin position="11"/>
        <end position="389"/>
    </location>
</feature>
<keyword evidence="4" id="KW-1003">Cell membrane</keyword>
<keyword evidence="5 8" id="KW-0812">Transmembrane</keyword>
<dbReference type="Gene3D" id="1.20.1720.10">
    <property type="entry name" value="Multidrug resistance protein D"/>
    <property type="match status" value="1"/>
</dbReference>
<dbReference type="InterPro" id="IPR011701">
    <property type="entry name" value="MFS"/>
</dbReference>
<comment type="caution">
    <text evidence="10">The sequence shown here is derived from an EMBL/GenBank/DDBJ whole genome shotgun (WGS) entry which is preliminary data.</text>
</comment>
<evidence type="ECO:0000313" key="10">
    <source>
        <dbReference type="EMBL" id="MFD2309572.1"/>
    </source>
</evidence>
<accession>A0ABW5E819</accession>
<dbReference type="PROSITE" id="PS50850">
    <property type="entry name" value="MFS"/>
    <property type="match status" value="1"/>
</dbReference>
<proteinExistence type="inferred from homology"/>
<dbReference type="SUPFAM" id="SSF103473">
    <property type="entry name" value="MFS general substrate transporter"/>
    <property type="match status" value="1"/>
</dbReference>
<evidence type="ECO:0000256" key="1">
    <source>
        <dbReference type="ARBA" id="ARBA00004651"/>
    </source>
</evidence>
<keyword evidence="11" id="KW-1185">Reference proteome</keyword>
<keyword evidence="8" id="KW-0997">Cell inner membrane</keyword>
<evidence type="ECO:0000259" key="9">
    <source>
        <dbReference type="PROSITE" id="PS50850"/>
    </source>
</evidence>
<dbReference type="InterPro" id="IPR020846">
    <property type="entry name" value="MFS_dom"/>
</dbReference>
<dbReference type="Pfam" id="PF07690">
    <property type="entry name" value="MFS_1"/>
    <property type="match status" value="1"/>
</dbReference>
<protein>
    <recommendedName>
        <fullName evidence="8">Bcr/CflA family efflux transporter</fullName>
    </recommendedName>
</protein>
<keyword evidence="7 8" id="KW-0472">Membrane</keyword>
<dbReference type="InterPro" id="IPR036259">
    <property type="entry name" value="MFS_trans_sf"/>
</dbReference>
<evidence type="ECO:0000256" key="2">
    <source>
        <dbReference type="ARBA" id="ARBA00006236"/>
    </source>
</evidence>
<dbReference type="PANTHER" id="PTHR23502:SF132">
    <property type="entry name" value="POLYAMINE TRANSPORTER 2-RELATED"/>
    <property type="match status" value="1"/>
</dbReference>
<dbReference type="NCBIfam" id="TIGR00710">
    <property type="entry name" value="efflux_Bcr_CflA"/>
    <property type="match status" value="1"/>
</dbReference>
<evidence type="ECO:0000256" key="5">
    <source>
        <dbReference type="ARBA" id="ARBA00022692"/>
    </source>
</evidence>
<keyword evidence="3 8" id="KW-0813">Transport</keyword>
<feature type="transmembrane region" description="Helical" evidence="8">
    <location>
        <begin position="7"/>
        <end position="26"/>
    </location>
</feature>
<organism evidence="10 11">
    <name type="scientific">Microbulbifer halophilus</name>
    <dbReference type="NCBI Taxonomy" id="453963"/>
    <lineage>
        <taxon>Bacteria</taxon>
        <taxon>Pseudomonadati</taxon>
        <taxon>Pseudomonadota</taxon>
        <taxon>Gammaproteobacteria</taxon>
        <taxon>Cellvibrionales</taxon>
        <taxon>Microbulbiferaceae</taxon>
        <taxon>Microbulbifer</taxon>
    </lineage>
</organism>
<dbReference type="EMBL" id="JBHUJD010000004">
    <property type="protein sequence ID" value="MFD2309572.1"/>
    <property type="molecule type" value="Genomic_DNA"/>
</dbReference>
<feature type="transmembrane region" description="Helical" evidence="8">
    <location>
        <begin position="368"/>
        <end position="388"/>
    </location>
</feature>
<feature type="transmembrane region" description="Helical" evidence="8">
    <location>
        <begin position="213"/>
        <end position="236"/>
    </location>
</feature>
<name>A0ABW5E819_9GAMM</name>
<dbReference type="PANTHER" id="PTHR23502">
    <property type="entry name" value="MAJOR FACILITATOR SUPERFAMILY"/>
    <property type="match status" value="1"/>
</dbReference>
<feature type="transmembrane region" description="Helical" evidence="8">
    <location>
        <begin position="341"/>
        <end position="362"/>
    </location>
</feature>
<dbReference type="CDD" id="cd17320">
    <property type="entry name" value="MFS_MdfA_MDR_like"/>
    <property type="match status" value="1"/>
</dbReference>
<dbReference type="InterPro" id="IPR004812">
    <property type="entry name" value="Efflux_drug-R_Bcr/CmlA"/>
</dbReference>
<sequence length="398" mass="42068">MNHSPAPGFGFILLLAMTVALGPLALDTYLPAFPAMADTLGVDSHILSLSISIYVFALSLGQLIGGPLSDRLGRGPVLLSGLAVFTLASLAIWQTDDFKLLLLLRALQAFGGGWAAVCVPALVRDRIRGREAAKLFSMIGLIVVAAPAFAPSLGSLLLELGGWPSIFLFLGVYGAALLVALRSTLFRGPRTPVTAPATSALRRYAAVLATRPALRFIGLQAMAFSVMMLFITHSSFIYQHHFGVGPKLFAILFGANIVVMTAMMLLNRIALNRFSPHRILRISITLQAAGIAALSLVLWLAPTLWLFVPAMMITVGAMGAISPNNQASCMEYFEENGGTAAALMGALQFSVAGGVSALSSMLPETVEAVVAGMAICSAVCLLLVWTPFRDSLPAEQPL</sequence>
<feature type="transmembrane region" description="Helical" evidence="8">
    <location>
        <begin position="248"/>
        <end position="267"/>
    </location>
</feature>
<dbReference type="RefSeq" id="WP_265720293.1">
    <property type="nucleotide sequence ID" value="NZ_JAPIVK010000002.1"/>
</dbReference>
<evidence type="ECO:0000256" key="7">
    <source>
        <dbReference type="ARBA" id="ARBA00023136"/>
    </source>
</evidence>
<reference evidence="11" key="1">
    <citation type="journal article" date="2019" name="Int. J. Syst. Evol. Microbiol.">
        <title>The Global Catalogue of Microorganisms (GCM) 10K type strain sequencing project: providing services to taxonomists for standard genome sequencing and annotation.</title>
        <authorList>
            <consortium name="The Broad Institute Genomics Platform"/>
            <consortium name="The Broad Institute Genome Sequencing Center for Infectious Disease"/>
            <person name="Wu L."/>
            <person name="Ma J."/>
        </authorList>
    </citation>
    <scope>NUCLEOTIDE SEQUENCE [LARGE SCALE GENOMIC DNA]</scope>
    <source>
        <strain evidence="11">KCTC 12848</strain>
    </source>
</reference>
<gene>
    <name evidence="10" type="ORF">ACFSKX_04000</name>
</gene>
<keyword evidence="6 8" id="KW-1133">Transmembrane helix</keyword>
<feature type="transmembrane region" description="Helical" evidence="8">
    <location>
        <begin position="77"/>
        <end position="94"/>
    </location>
</feature>
<evidence type="ECO:0000256" key="6">
    <source>
        <dbReference type="ARBA" id="ARBA00022989"/>
    </source>
</evidence>
<comment type="subcellular location">
    <subcellularLocation>
        <location evidence="8">Cell inner membrane</location>
        <topology evidence="8">Multi-pass membrane protein</topology>
    </subcellularLocation>
    <subcellularLocation>
        <location evidence="1">Cell membrane</location>
        <topology evidence="1">Multi-pass membrane protein</topology>
    </subcellularLocation>
</comment>
<evidence type="ECO:0000313" key="11">
    <source>
        <dbReference type="Proteomes" id="UP001597425"/>
    </source>
</evidence>
<comment type="similarity">
    <text evidence="2 8">Belongs to the major facilitator superfamily. Bcr/CmlA family.</text>
</comment>
<evidence type="ECO:0000256" key="8">
    <source>
        <dbReference type="RuleBase" id="RU365088"/>
    </source>
</evidence>
<evidence type="ECO:0000256" key="3">
    <source>
        <dbReference type="ARBA" id="ARBA00022448"/>
    </source>
</evidence>
<feature type="transmembrane region" description="Helical" evidence="8">
    <location>
        <begin position="163"/>
        <end position="181"/>
    </location>
</feature>
<feature type="transmembrane region" description="Helical" evidence="8">
    <location>
        <begin position="46"/>
        <end position="65"/>
    </location>
</feature>
<feature type="transmembrane region" description="Helical" evidence="8">
    <location>
        <begin position="100"/>
        <end position="123"/>
    </location>
</feature>
<comment type="caution">
    <text evidence="8">Lacks conserved residue(s) required for the propagation of feature annotation.</text>
</comment>